<dbReference type="SFLD" id="SFLDG01017">
    <property type="entry name" value="Polyprenyl_Transferase_Like"/>
    <property type="match status" value="1"/>
</dbReference>
<dbReference type="PROSITE" id="PS00723">
    <property type="entry name" value="POLYPRENYL_SYNTHASE_1"/>
    <property type="match status" value="1"/>
</dbReference>
<dbReference type="FunFam" id="1.10.600.10:FF:000001">
    <property type="entry name" value="Geranylgeranyl diphosphate synthase"/>
    <property type="match status" value="1"/>
</dbReference>
<dbReference type="InterPro" id="IPR008949">
    <property type="entry name" value="Isoprenoid_synthase_dom_sf"/>
</dbReference>
<evidence type="ECO:0008006" key="8">
    <source>
        <dbReference type="Google" id="ProtNLM"/>
    </source>
</evidence>
<reference evidence="7" key="1">
    <citation type="submission" date="2018-05" db="EMBL/GenBank/DDBJ databases">
        <authorList>
            <person name="Lanie J.A."/>
            <person name="Ng W.-L."/>
            <person name="Kazmierczak K.M."/>
            <person name="Andrzejewski T.M."/>
            <person name="Davidsen T.M."/>
            <person name="Wayne K.J."/>
            <person name="Tettelin H."/>
            <person name="Glass J.I."/>
            <person name="Rusch D."/>
            <person name="Podicherti R."/>
            <person name="Tsui H.-C.T."/>
            <person name="Winkler M.E."/>
        </authorList>
    </citation>
    <scope>NUCLEOTIDE SEQUENCE</scope>
</reference>
<comment type="cofactor">
    <cofactor evidence="1">
        <name>Mg(2+)</name>
        <dbReference type="ChEBI" id="CHEBI:18420"/>
    </cofactor>
</comment>
<keyword evidence="5" id="KW-0460">Magnesium</keyword>
<dbReference type="SUPFAM" id="SSF48576">
    <property type="entry name" value="Terpenoid synthases"/>
    <property type="match status" value="1"/>
</dbReference>
<evidence type="ECO:0000313" key="7">
    <source>
        <dbReference type="EMBL" id="SVB99555.1"/>
    </source>
</evidence>
<keyword evidence="4" id="KW-0479">Metal-binding</keyword>
<dbReference type="Pfam" id="PF00348">
    <property type="entry name" value="polyprenyl_synt"/>
    <property type="match status" value="1"/>
</dbReference>
<dbReference type="NCBIfam" id="NF045485">
    <property type="entry name" value="FPPsyn"/>
    <property type="match status" value="1"/>
</dbReference>
<dbReference type="InterPro" id="IPR000092">
    <property type="entry name" value="Polyprenyl_synt"/>
</dbReference>
<dbReference type="GO" id="GO:0005737">
    <property type="term" value="C:cytoplasm"/>
    <property type="evidence" value="ECO:0007669"/>
    <property type="project" value="UniProtKB-ARBA"/>
</dbReference>
<dbReference type="AlphaFoldDB" id="A0A382IJQ6"/>
<evidence type="ECO:0000256" key="6">
    <source>
        <dbReference type="ARBA" id="ARBA00023229"/>
    </source>
</evidence>
<dbReference type="InterPro" id="IPR053378">
    <property type="entry name" value="Prenyl_diphosphate_synthase"/>
</dbReference>
<evidence type="ECO:0000256" key="5">
    <source>
        <dbReference type="ARBA" id="ARBA00022842"/>
    </source>
</evidence>
<accession>A0A382IJQ6</accession>
<name>A0A382IJQ6_9ZZZZ</name>
<evidence type="ECO:0000256" key="1">
    <source>
        <dbReference type="ARBA" id="ARBA00001946"/>
    </source>
</evidence>
<dbReference type="CDD" id="cd00685">
    <property type="entry name" value="Trans_IPPS_HT"/>
    <property type="match status" value="1"/>
</dbReference>
<keyword evidence="3" id="KW-0808">Transferase</keyword>
<dbReference type="InterPro" id="IPR033749">
    <property type="entry name" value="Polyprenyl_synt_CS"/>
</dbReference>
<gene>
    <name evidence="7" type="ORF">METZ01_LOCUS252409</name>
</gene>
<dbReference type="EMBL" id="UINC01067668">
    <property type="protein sequence ID" value="SVB99555.1"/>
    <property type="molecule type" value="Genomic_DNA"/>
</dbReference>
<organism evidence="7">
    <name type="scientific">marine metagenome</name>
    <dbReference type="NCBI Taxonomy" id="408172"/>
    <lineage>
        <taxon>unclassified sequences</taxon>
        <taxon>metagenomes</taxon>
        <taxon>ecological metagenomes</taxon>
    </lineage>
</organism>
<dbReference type="GO" id="GO:0004659">
    <property type="term" value="F:prenyltransferase activity"/>
    <property type="evidence" value="ECO:0007669"/>
    <property type="project" value="InterPro"/>
</dbReference>
<keyword evidence="6" id="KW-0414">Isoprene biosynthesis</keyword>
<dbReference type="PROSITE" id="PS00444">
    <property type="entry name" value="POLYPRENYL_SYNTHASE_2"/>
    <property type="match status" value="1"/>
</dbReference>
<dbReference type="PANTHER" id="PTHR43281:SF1">
    <property type="entry name" value="FARNESYL DIPHOSPHATE SYNTHASE"/>
    <property type="match status" value="1"/>
</dbReference>
<evidence type="ECO:0000256" key="4">
    <source>
        <dbReference type="ARBA" id="ARBA00022723"/>
    </source>
</evidence>
<comment type="similarity">
    <text evidence="2">Belongs to the FPP/GGPP synthase family.</text>
</comment>
<protein>
    <recommendedName>
        <fullName evidence="8">Geranyltranstransferase</fullName>
    </recommendedName>
</protein>
<dbReference type="PANTHER" id="PTHR43281">
    <property type="entry name" value="FARNESYL DIPHOSPHATE SYNTHASE"/>
    <property type="match status" value="1"/>
</dbReference>
<dbReference type="SFLD" id="SFLDS00005">
    <property type="entry name" value="Isoprenoid_Synthase_Type_I"/>
    <property type="match status" value="1"/>
</dbReference>
<dbReference type="GO" id="GO:0046872">
    <property type="term" value="F:metal ion binding"/>
    <property type="evidence" value="ECO:0007669"/>
    <property type="project" value="UniProtKB-KW"/>
</dbReference>
<dbReference type="Gene3D" id="1.10.600.10">
    <property type="entry name" value="Farnesyl Diphosphate Synthase"/>
    <property type="match status" value="1"/>
</dbReference>
<sequence>MMNEFLKPYQERAQATLTATLADTGVPQDLQETMHYAVLGGGKRLRATFVYLTCEALKVDLTLADSSAAAVELMHAYSLIHDDLPAMDNDLMRRGQPTVHVKYGEAMAILAGDALQAGAFESIAADELLSSTSRTQLIHALAVASGRKGMVAGQVLDMHHETVKASEQQLIAMHRGKTGALIEFSMISAGIIAQVDDDTRERLRRFGEIIGLAFQVRDDILDEIGDSATLGKQAGADRHRQKSTFVSILGLSSAQSRLEQLTTEAISTIEALGSSAQGLKLLGHYVAGREY</sequence>
<evidence type="ECO:0000256" key="2">
    <source>
        <dbReference type="ARBA" id="ARBA00006706"/>
    </source>
</evidence>
<proteinExistence type="inferred from homology"/>
<dbReference type="GO" id="GO:0008299">
    <property type="term" value="P:isoprenoid biosynthetic process"/>
    <property type="evidence" value="ECO:0007669"/>
    <property type="project" value="UniProtKB-KW"/>
</dbReference>
<evidence type="ECO:0000256" key="3">
    <source>
        <dbReference type="ARBA" id="ARBA00022679"/>
    </source>
</evidence>